<dbReference type="Pfam" id="PF01380">
    <property type="entry name" value="SIS"/>
    <property type="match status" value="1"/>
</dbReference>
<evidence type="ECO:0000256" key="2">
    <source>
        <dbReference type="ARBA" id="ARBA00023125"/>
    </source>
</evidence>
<dbReference type="InterPro" id="IPR047640">
    <property type="entry name" value="RpiR-like"/>
</dbReference>
<dbReference type="SUPFAM" id="SSF53697">
    <property type="entry name" value="SIS domain"/>
    <property type="match status" value="1"/>
</dbReference>
<evidence type="ECO:0000313" key="6">
    <source>
        <dbReference type="EMBL" id="OXS77450.1"/>
    </source>
</evidence>
<dbReference type="InterPro" id="IPR035472">
    <property type="entry name" value="RpiR-like_SIS"/>
</dbReference>
<dbReference type="PROSITE" id="PS51071">
    <property type="entry name" value="HTH_RPIR"/>
    <property type="match status" value="1"/>
</dbReference>
<dbReference type="PANTHER" id="PTHR30514:SF1">
    <property type="entry name" value="HTH-TYPE TRANSCRIPTIONAL REGULATOR HEXR-RELATED"/>
    <property type="match status" value="1"/>
</dbReference>
<evidence type="ECO:0000259" key="5">
    <source>
        <dbReference type="PROSITE" id="PS51464"/>
    </source>
</evidence>
<keyword evidence="1" id="KW-0805">Transcription regulation</keyword>
<dbReference type="InterPro" id="IPR046348">
    <property type="entry name" value="SIS_dom_sf"/>
</dbReference>
<evidence type="ECO:0000259" key="4">
    <source>
        <dbReference type="PROSITE" id="PS51071"/>
    </source>
</evidence>
<reference evidence="7" key="1">
    <citation type="submission" date="2017-03" db="EMBL/GenBank/DDBJ databases">
        <title>Bacillus sp. V-88(T) DSM27956, whole genome shotgun sequencing project.</title>
        <authorList>
            <person name="Dastager S.G."/>
            <person name="Neurgaonkar P.S."/>
            <person name="Dharne M.S."/>
        </authorList>
    </citation>
    <scope>NUCLEOTIDE SEQUENCE [LARGE SCALE GENOMIC DNA]</scope>
    <source>
        <strain evidence="7">DSM 25145</strain>
    </source>
</reference>
<dbReference type="InterPro" id="IPR036388">
    <property type="entry name" value="WH-like_DNA-bd_sf"/>
</dbReference>
<dbReference type="SUPFAM" id="SSF46689">
    <property type="entry name" value="Homeodomain-like"/>
    <property type="match status" value="1"/>
</dbReference>
<dbReference type="Proteomes" id="UP000215545">
    <property type="component" value="Unassembled WGS sequence"/>
</dbReference>
<evidence type="ECO:0000313" key="7">
    <source>
        <dbReference type="Proteomes" id="UP000215545"/>
    </source>
</evidence>
<dbReference type="PANTHER" id="PTHR30514">
    <property type="entry name" value="GLUCOKINASE"/>
    <property type="match status" value="1"/>
</dbReference>
<dbReference type="Gene3D" id="1.10.10.10">
    <property type="entry name" value="Winged helix-like DNA-binding domain superfamily/Winged helix DNA-binding domain"/>
    <property type="match status" value="1"/>
</dbReference>
<organism evidence="6 7">
    <name type="scientific">Domibacillus enclensis</name>
    <dbReference type="NCBI Taxonomy" id="1017273"/>
    <lineage>
        <taxon>Bacteria</taxon>
        <taxon>Bacillati</taxon>
        <taxon>Bacillota</taxon>
        <taxon>Bacilli</taxon>
        <taxon>Bacillales</taxon>
        <taxon>Bacillaceae</taxon>
        <taxon>Domibacillus</taxon>
    </lineage>
</organism>
<evidence type="ECO:0008006" key="8">
    <source>
        <dbReference type="Google" id="ProtNLM"/>
    </source>
</evidence>
<dbReference type="InterPro" id="IPR009057">
    <property type="entry name" value="Homeodomain-like_sf"/>
</dbReference>
<sequence>MKRERKRLIKARRDILFLAWCQGRVVHVFTQEQIASFNELETSIYQYIIHNRDRVTGMRIRDVADATHVSPSTVLRFCRKAGCEGFAELKVKIKLAGEGERATALTSPEQIFAEFAEKTLDGRFRDIIKEVAEIAAASKSIIFAGGGSSGILAQYGAHYFSGVGKFSTYISDPYFPVYDDLRHTTAIVLSNTGETRQIIQLAAKLQNEGSRLVSITNNKTCTLAKMSEVNISYYMTEERYRYTNITTQLPVLYFIEAIAREMKVLQSF</sequence>
<keyword evidence="2" id="KW-0238">DNA-binding</keyword>
<dbReference type="PROSITE" id="PS51464">
    <property type="entry name" value="SIS"/>
    <property type="match status" value="1"/>
</dbReference>
<keyword evidence="3" id="KW-0804">Transcription</keyword>
<comment type="caution">
    <text evidence="6">The sequence shown here is derived from an EMBL/GenBank/DDBJ whole genome shotgun (WGS) entry which is preliminary data.</text>
</comment>
<feature type="domain" description="HTH rpiR-type" evidence="4">
    <location>
        <begin position="24"/>
        <end position="100"/>
    </location>
</feature>
<dbReference type="InterPro" id="IPR001347">
    <property type="entry name" value="SIS_dom"/>
</dbReference>
<dbReference type="Gene3D" id="3.40.50.10490">
    <property type="entry name" value="Glucose-6-phosphate isomerase like protein, domain 1"/>
    <property type="match status" value="1"/>
</dbReference>
<protein>
    <recommendedName>
        <fullName evidence="8">Transcriptional regulator, RpiR family</fullName>
    </recommendedName>
</protein>
<proteinExistence type="predicted"/>
<dbReference type="Pfam" id="PF01418">
    <property type="entry name" value="HTH_6"/>
    <property type="match status" value="1"/>
</dbReference>
<evidence type="ECO:0000256" key="3">
    <source>
        <dbReference type="ARBA" id="ARBA00023163"/>
    </source>
</evidence>
<gene>
    <name evidence="6" type="ORF">B1B05_11475</name>
</gene>
<name>A0ABX4E7C6_9BACI</name>
<evidence type="ECO:0000256" key="1">
    <source>
        <dbReference type="ARBA" id="ARBA00023015"/>
    </source>
</evidence>
<accession>A0ABX4E7C6</accession>
<dbReference type="InterPro" id="IPR000281">
    <property type="entry name" value="HTH_RpiR"/>
</dbReference>
<dbReference type="EMBL" id="MWSK01000005">
    <property type="protein sequence ID" value="OXS77450.1"/>
    <property type="molecule type" value="Genomic_DNA"/>
</dbReference>
<feature type="domain" description="SIS" evidence="5">
    <location>
        <begin position="130"/>
        <end position="267"/>
    </location>
</feature>
<keyword evidence="7" id="KW-1185">Reference proteome</keyword>
<dbReference type="CDD" id="cd05013">
    <property type="entry name" value="SIS_RpiR"/>
    <property type="match status" value="1"/>
</dbReference>